<reference evidence="1 2" key="1">
    <citation type="submission" date="2020-07" db="EMBL/GenBank/DDBJ databases">
        <title>Sequencing the genomes of 1000 actinobacteria strains.</title>
        <authorList>
            <person name="Klenk H.-P."/>
        </authorList>
    </citation>
    <scope>NUCLEOTIDE SEQUENCE [LARGE SCALE GENOMIC DNA]</scope>
    <source>
        <strain evidence="1 2">DSM 100723</strain>
    </source>
</reference>
<dbReference type="InterPro" id="IPR008183">
    <property type="entry name" value="Aldose_1/G6P_1-epimerase"/>
</dbReference>
<keyword evidence="1" id="KW-0413">Isomerase</keyword>
<evidence type="ECO:0000313" key="2">
    <source>
        <dbReference type="Proteomes" id="UP000523079"/>
    </source>
</evidence>
<dbReference type="GO" id="GO:0006006">
    <property type="term" value="P:glucose metabolic process"/>
    <property type="evidence" value="ECO:0007669"/>
    <property type="project" value="TreeGrafter"/>
</dbReference>
<dbReference type="InterPro" id="IPR011013">
    <property type="entry name" value="Gal_mutarotase_sf_dom"/>
</dbReference>
<dbReference type="CDD" id="cd09022">
    <property type="entry name" value="Aldose_epim_Ec_YihR"/>
    <property type="match status" value="1"/>
</dbReference>
<sequence>MTPLSGHQYELHGHGYTAVIASVGASLRRLVRHDPGTAADRDLVVPFDADVLRPAYRGATLAPWPNRVTDGRYAFDGTEHQLALTEPARGHALHGLVAWADFTATELADDRVGLITHLPAQQGYPFPVSVAVTFALGPDGLTSTVTGTNLGTVDAPWGTGPHPYLVAGPGRVDDWTLTLPAHRVLTVTPDRLVPTGLEPVEEHDGGALDFTAGRTIGNTFVDHAFTALDRDADGRATVEVRTTGGPGVAMSFGPECPWVQVHTADLDDPALSRIGLAVEPMTCAPDAYNDHPFNPGAGLVRLAPGGAHTAAWTITARD</sequence>
<accession>A0A7W3IRX6</accession>
<dbReference type="RefSeq" id="WP_182559660.1">
    <property type="nucleotide sequence ID" value="NZ_JACGWT010000002.1"/>
</dbReference>
<evidence type="ECO:0000313" key="1">
    <source>
        <dbReference type="EMBL" id="MBA8794153.1"/>
    </source>
</evidence>
<dbReference type="Pfam" id="PF01263">
    <property type="entry name" value="Aldose_epim"/>
    <property type="match status" value="1"/>
</dbReference>
<dbReference type="AlphaFoldDB" id="A0A7W3IRX6"/>
<protein>
    <submittedName>
        <fullName evidence="1">Aldose 1-epimerase</fullName>
        <ecNumber evidence="1">5.1.3.3</ecNumber>
    </submittedName>
</protein>
<organism evidence="1 2">
    <name type="scientific">Microlunatus kandeliicorticis</name>
    <dbReference type="NCBI Taxonomy" id="1759536"/>
    <lineage>
        <taxon>Bacteria</taxon>
        <taxon>Bacillati</taxon>
        <taxon>Actinomycetota</taxon>
        <taxon>Actinomycetes</taxon>
        <taxon>Propionibacteriales</taxon>
        <taxon>Propionibacteriaceae</taxon>
        <taxon>Microlunatus</taxon>
    </lineage>
</organism>
<dbReference type="PANTHER" id="PTHR10091:SF0">
    <property type="entry name" value="GALACTOSE MUTAROTASE"/>
    <property type="match status" value="1"/>
</dbReference>
<comment type="caution">
    <text evidence="1">The sequence shown here is derived from an EMBL/GenBank/DDBJ whole genome shotgun (WGS) entry which is preliminary data.</text>
</comment>
<name>A0A7W3IRX6_9ACTN</name>
<dbReference type="InterPro" id="IPR037480">
    <property type="entry name" value="YihR-like"/>
</dbReference>
<dbReference type="GO" id="GO:0004034">
    <property type="term" value="F:aldose 1-epimerase activity"/>
    <property type="evidence" value="ECO:0007669"/>
    <property type="project" value="UniProtKB-EC"/>
</dbReference>
<dbReference type="EMBL" id="JACGWT010000002">
    <property type="protein sequence ID" value="MBA8794153.1"/>
    <property type="molecule type" value="Genomic_DNA"/>
</dbReference>
<gene>
    <name evidence="1" type="ORF">FHX74_001758</name>
</gene>
<dbReference type="Proteomes" id="UP000523079">
    <property type="component" value="Unassembled WGS sequence"/>
</dbReference>
<dbReference type="SUPFAM" id="SSF74650">
    <property type="entry name" value="Galactose mutarotase-like"/>
    <property type="match status" value="1"/>
</dbReference>
<dbReference type="Gene3D" id="2.70.98.10">
    <property type="match status" value="1"/>
</dbReference>
<dbReference type="PANTHER" id="PTHR10091">
    <property type="entry name" value="ALDOSE-1-EPIMERASE"/>
    <property type="match status" value="1"/>
</dbReference>
<dbReference type="GO" id="GO:0030246">
    <property type="term" value="F:carbohydrate binding"/>
    <property type="evidence" value="ECO:0007669"/>
    <property type="project" value="InterPro"/>
</dbReference>
<dbReference type="InterPro" id="IPR014718">
    <property type="entry name" value="GH-type_carb-bd"/>
</dbReference>
<dbReference type="GO" id="GO:0033499">
    <property type="term" value="P:galactose catabolic process via UDP-galactose, Leloir pathway"/>
    <property type="evidence" value="ECO:0007669"/>
    <property type="project" value="TreeGrafter"/>
</dbReference>
<keyword evidence="2" id="KW-1185">Reference proteome</keyword>
<proteinExistence type="predicted"/>
<dbReference type="EC" id="5.1.3.3" evidence="1"/>